<accession>A0A812ML98</accession>
<protein>
    <submittedName>
        <fullName evidence="2">Mak protein</fullName>
    </submittedName>
</protein>
<feature type="non-terminal residue" evidence="2">
    <location>
        <position position="1"/>
    </location>
</feature>
<dbReference type="EMBL" id="CAJNIZ010008291">
    <property type="protein sequence ID" value="CAE7265950.1"/>
    <property type="molecule type" value="Genomic_DNA"/>
</dbReference>
<proteinExistence type="predicted"/>
<dbReference type="Proteomes" id="UP000649617">
    <property type="component" value="Unassembled WGS sequence"/>
</dbReference>
<feature type="non-terminal residue" evidence="2">
    <location>
        <position position="306"/>
    </location>
</feature>
<evidence type="ECO:0000313" key="2">
    <source>
        <dbReference type="EMBL" id="CAE7265950.1"/>
    </source>
</evidence>
<reference evidence="2" key="1">
    <citation type="submission" date="2021-02" db="EMBL/GenBank/DDBJ databases">
        <authorList>
            <person name="Dougan E. K."/>
            <person name="Rhodes N."/>
            <person name="Thang M."/>
            <person name="Chan C."/>
        </authorList>
    </citation>
    <scope>NUCLEOTIDE SEQUENCE</scope>
</reference>
<sequence length="306" mass="33180">VLANGDSPSKRTCWDVIPQAAASTGAMPLTLEQLTTQLSAVLAPVTGGMRALQDRITSLESEVTSKVGSALQLIQTVDQRQKVMGAQLEEVCGKVETQADSGPRSYHPRSAAQTRGLGARRVWRRMPATSPEDDRDPAVIVGGWGPDTEAFVPGKQRGFAVVPLSCVGNETHQMMMRRAVAAVEATRKLQAKSGHKDADGKDMIVWAAVSQPPEVRRRAKLVAKTKRAVLESYEKAGKSTGNQELTVKADYRRGTLHLEGRKIGGCSLQPTAGEILVCDHGWVDAALVCQHTKEPTQEFADRWHKL</sequence>
<gene>
    <name evidence="2" type="primary">Mak</name>
    <name evidence="2" type="ORF">SPIL2461_LOCUS5740</name>
</gene>
<organism evidence="2 3">
    <name type="scientific">Symbiodinium pilosum</name>
    <name type="common">Dinoflagellate</name>
    <dbReference type="NCBI Taxonomy" id="2952"/>
    <lineage>
        <taxon>Eukaryota</taxon>
        <taxon>Sar</taxon>
        <taxon>Alveolata</taxon>
        <taxon>Dinophyceae</taxon>
        <taxon>Suessiales</taxon>
        <taxon>Symbiodiniaceae</taxon>
        <taxon>Symbiodinium</taxon>
    </lineage>
</organism>
<comment type="caution">
    <text evidence="2">The sequence shown here is derived from an EMBL/GenBank/DDBJ whole genome shotgun (WGS) entry which is preliminary data.</text>
</comment>
<keyword evidence="3" id="KW-1185">Reference proteome</keyword>
<dbReference type="OrthoDB" id="441456at2759"/>
<feature type="region of interest" description="Disordered" evidence="1">
    <location>
        <begin position="98"/>
        <end position="117"/>
    </location>
</feature>
<evidence type="ECO:0000313" key="3">
    <source>
        <dbReference type="Proteomes" id="UP000649617"/>
    </source>
</evidence>
<dbReference type="AlphaFoldDB" id="A0A812ML98"/>
<name>A0A812ML98_SYMPI</name>
<evidence type="ECO:0000256" key="1">
    <source>
        <dbReference type="SAM" id="MobiDB-lite"/>
    </source>
</evidence>